<organism evidence="1 2">
    <name type="scientific">Aspergillus arachidicola</name>
    <dbReference type="NCBI Taxonomy" id="656916"/>
    <lineage>
        <taxon>Eukaryota</taxon>
        <taxon>Fungi</taxon>
        <taxon>Dikarya</taxon>
        <taxon>Ascomycota</taxon>
        <taxon>Pezizomycotina</taxon>
        <taxon>Eurotiomycetes</taxon>
        <taxon>Eurotiomycetidae</taxon>
        <taxon>Eurotiales</taxon>
        <taxon>Aspergillaceae</taxon>
        <taxon>Aspergillus</taxon>
        <taxon>Aspergillus subgen. Circumdati</taxon>
    </lineage>
</organism>
<protein>
    <recommendedName>
        <fullName evidence="3">Peptidase inhibitor I78 family-domain-containing protein</fullName>
    </recommendedName>
</protein>
<dbReference type="PANTHER" id="PTHR39600:SF1">
    <property type="entry name" value="PEPTIDASE INHIBITOR I78 FAMILY PROTEIN"/>
    <property type="match status" value="1"/>
</dbReference>
<proteinExistence type="predicted"/>
<keyword evidence="2" id="KW-1185">Reference proteome</keyword>
<reference evidence="1 2" key="1">
    <citation type="submission" date="2017-05" db="EMBL/GenBank/DDBJ databases">
        <title>Genome sequence for an aflatoxigenic pathogen of Argentinian peanut, Aspergillus arachidicola.</title>
        <authorList>
            <person name="Moore G."/>
            <person name="Beltz S.B."/>
            <person name="Mack B.M."/>
        </authorList>
    </citation>
    <scope>NUCLEOTIDE SEQUENCE [LARGE SCALE GENOMIC DNA]</scope>
    <source>
        <strain evidence="1 2">CBS 117610</strain>
    </source>
</reference>
<dbReference type="AlphaFoldDB" id="A0A2G7G8G2"/>
<name>A0A2G7G8G2_9EURO</name>
<dbReference type="Proteomes" id="UP000231358">
    <property type="component" value="Unassembled WGS sequence"/>
</dbReference>
<dbReference type="PANTHER" id="PTHR39600">
    <property type="entry name" value="PEPTIDASE INHIBITOR I78 FAMILY PROTEIN"/>
    <property type="match status" value="1"/>
</dbReference>
<accession>A0A2G7G8G2</accession>
<dbReference type="Gene3D" id="3.30.10.10">
    <property type="entry name" value="Trypsin Inhibitor V, subunit A"/>
    <property type="match status" value="1"/>
</dbReference>
<evidence type="ECO:0008006" key="3">
    <source>
        <dbReference type="Google" id="ProtNLM"/>
    </source>
</evidence>
<sequence length="110" mass="12485">MRFSSRVLLLKQGILSNQQKLSLFHNKHFHSTMPLVVPEVNAGDKNEWLNKLAGKTITEGTSDVTSFAKKDLPQSHRIVKPGDMMTMDYRPERLNVHLDDKGTVHDVNFG</sequence>
<dbReference type="InterPro" id="IPR021719">
    <property type="entry name" value="Prot_inh_I78"/>
</dbReference>
<evidence type="ECO:0000313" key="2">
    <source>
        <dbReference type="Proteomes" id="UP000231358"/>
    </source>
</evidence>
<dbReference type="Pfam" id="PF11720">
    <property type="entry name" value="Inhibitor_I78"/>
    <property type="match status" value="1"/>
</dbReference>
<gene>
    <name evidence="1" type="ORF">AARAC_008766</name>
</gene>
<comment type="caution">
    <text evidence="1">The sequence shown here is derived from an EMBL/GenBank/DDBJ whole genome shotgun (WGS) entry which is preliminary data.</text>
</comment>
<dbReference type="STRING" id="656916.A0A2G7G8G2"/>
<dbReference type="EMBL" id="NEXV01000078">
    <property type="protein sequence ID" value="PIG89107.1"/>
    <property type="molecule type" value="Genomic_DNA"/>
</dbReference>
<evidence type="ECO:0000313" key="1">
    <source>
        <dbReference type="EMBL" id="PIG89107.1"/>
    </source>
</evidence>